<dbReference type="PROSITE" id="PS50943">
    <property type="entry name" value="HTH_CROC1"/>
    <property type="match status" value="4"/>
</dbReference>
<reference evidence="3 4" key="1">
    <citation type="submission" date="2016-10" db="EMBL/GenBank/DDBJ databases">
        <authorList>
            <person name="de Groot N.N."/>
        </authorList>
    </citation>
    <scope>NUCLEOTIDE SEQUENCE [LARGE SCALE GENOMIC DNA]</scope>
    <source>
        <strain evidence="3 4">D15d</strain>
    </source>
</reference>
<sequence length="476" mass="54757">MLMPDEDARPGIKLEFIRRQKGISRKELADKLEIAPGALFNLENGFNPIHFDDALKLGNALDVEPDIFIDESARFCAPGYGEKIRIIRRACDATQEEFSKMIGVTRSTLSCWEAEIGEYHPSSVFYYKLKEIAEEKNIDINRLNSDPDSFIDDYELFLTGDYGKKIKYIRSAYGVTQTEFCNMIGYTSGTSSCNWESMTEKPLRKAYNRIKFVAEAKGIDINKLNANPDYYKDEYSRFVEKNSGAKIRYIRLQYRAFTDDFGKMLGCSGNAVCTWERGQCIMGRQYFDELKKLAEAKEINLESLDDNPDVFKDDYDRFCVTGCGKKLRYIRNICGMSAEKYAEVIGVSRQTIFIWESELVQRGTIRRPGRENFEKIKQVAIEHGIDLDTIDEELAKVDDYEVFCQNGFGAKIKSLRNVYGMSQRAFSELVGVSVETISRWEREGKVRGKIAFPSKERFREFKRLAEEKGVDFLESC</sequence>
<keyword evidence="4" id="KW-1185">Reference proteome</keyword>
<dbReference type="Pfam" id="PF01381">
    <property type="entry name" value="HTH_3"/>
    <property type="match status" value="2"/>
</dbReference>
<evidence type="ECO:0000313" key="4">
    <source>
        <dbReference type="Proteomes" id="UP000236726"/>
    </source>
</evidence>
<keyword evidence="1" id="KW-0238">DNA-binding</keyword>
<accession>A0A1H5S319</accession>
<dbReference type="Gene3D" id="1.10.260.40">
    <property type="entry name" value="lambda repressor-like DNA-binding domains"/>
    <property type="match status" value="4"/>
</dbReference>
<dbReference type="CDD" id="cd00093">
    <property type="entry name" value="HTH_XRE"/>
    <property type="match status" value="5"/>
</dbReference>
<evidence type="ECO:0000259" key="2">
    <source>
        <dbReference type="PROSITE" id="PS50943"/>
    </source>
</evidence>
<dbReference type="EMBL" id="FNUL01000002">
    <property type="protein sequence ID" value="SEF44744.1"/>
    <property type="molecule type" value="Genomic_DNA"/>
</dbReference>
<dbReference type="AlphaFoldDB" id="A0A1H5S319"/>
<gene>
    <name evidence="3" type="ORF">SAMN05216537_10230</name>
</gene>
<evidence type="ECO:0000256" key="1">
    <source>
        <dbReference type="ARBA" id="ARBA00023125"/>
    </source>
</evidence>
<dbReference type="PANTHER" id="PTHR46558:SF11">
    <property type="entry name" value="HTH-TYPE TRANSCRIPTIONAL REGULATOR XRE"/>
    <property type="match status" value="1"/>
</dbReference>
<name>A0A1H5S319_9FIRM</name>
<feature type="domain" description="HTH cro/C1-type" evidence="2">
    <location>
        <begin position="84"/>
        <end position="113"/>
    </location>
</feature>
<evidence type="ECO:0000313" key="3">
    <source>
        <dbReference type="EMBL" id="SEF44744.1"/>
    </source>
</evidence>
<dbReference type="GO" id="GO:0003677">
    <property type="term" value="F:DNA binding"/>
    <property type="evidence" value="ECO:0007669"/>
    <property type="project" value="UniProtKB-KW"/>
</dbReference>
<organism evidence="3 4">
    <name type="scientific">Lachnospira multipara</name>
    <dbReference type="NCBI Taxonomy" id="28051"/>
    <lineage>
        <taxon>Bacteria</taxon>
        <taxon>Bacillati</taxon>
        <taxon>Bacillota</taxon>
        <taxon>Clostridia</taxon>
        <taxon>Lachnospirales</taxon>
        <taxon>Lachnospiraceae</taxon>
        <taxon>Lachnospira</taxon>
    </lineage>
</organism>
<protein>
    <submittedName>
        <fullName evidence="3">Helix-turn-helix</fullName>
    </submittedName>
</protein>
<proteinExistence type="predicted"/>
<dbReference type="InterPro" id="IPR010982">
    <property type="entry name" value="Lambda_DNA-bd_dom_sf"/>
</dbReference>
<dbReference type="InterPro" id="IPR001387">
    <property type="entry name" value="Cro/C1-type_HTH"/>
</dbReference>
<dbReference type="PANTHER" id="PTHR46558">
    <property type="entry name" value="TRACRIPTIONAL REGULATORY PROTEIN-RELATED-RELATED"/>
    <property type="match status" value="1"/>
</dbReference>
<dbReference type="SUPFAM" id="SSF47413">
    <property type="entry name" value="lambda repressor-like DNA-binding domains"/>
    <property type="match status" value="4"/>
</dbReference>
<feature type="domain" description="HTH cro/C1-type" evidence="2">
    <location>
        <begin position="412"/>
        <end position="442"/>
    </location>
</feature>
<feature type="domain" description="HTH cro/C1-type" evidence="2">
    <location>
        <begin position="327"/>
        <end position="390"/>
    </location>
</feature>
<dbReference type="SMART" id="SM00530">
    <property type="entry name" value="HTH_XRE"/>
    <property type="match status" value="4"/>
</dbReference>
<dbReference type="Proteomes" id="UP000236726">
    <property type="component" value="Unassembled WGS sequence"/>
</dbReference>
<feature type="domain" description="HTH cro/C1-type" evidence="2">
    <location>
        <begin position="14"/>
        <end position="68"/>
    </location>
</feature>